<gene>
    <name evidence="1" type="ORF">POI8812_02771</name>
</gene>
<dbReference type="AlphaFoldDB" id="A0A2R8ADY6"/>
<protein>
    <submittedName>
        <fullName evidence="1">Uncharacterized protein</fullName>
    </submittedName>
</protein>
<accession>A0A2R8ADY6</accession>
<name>A0A2R8ADY6_9RHOB</name>
<sequence length="252" mass="27265">MSDDLPRISLSFGAFACEIEGIDDPLPLLQRLIALCEEVEKRNPDFGRRVIPLDELNVALQTEGPITARVEDDTLILSSDGQSATAPARSTFAFSRTPDTGPAQTDEIAPAPLEGEISSLKEIEEKAQELPQDQLASALDRAMTAGPAAAAAKPRASRPVLGVADYASPRMPRNALHAIEIAAAWRHHIQDQSEFDRSTLLSDAALIKTRQPQDEATRAEAFDTLIAQAVLRAVDGSDRFTLSPAVVDRYAR</sequence>
<dbReference type="RefSeq" id="WP_108783120.1">
    <property type="nucleotide sequence ID" value="NZ_OMKW01000003.1"/>
</dbReference>
<dbReference type="OrthoDB" id="7798282at2"/>
<keyword evidence="2" id="KW-1185">Reference proteome</keyword>
<evidence type="ECO:0000313" key="1">
    <source>
        <dbReference type="EMBL" id="SPF30434.1"/>
    </source>
</evidence>
<proteinExistence type="predicted"/>
<organism evidence="1 2">
    <name type="scientific">Pontivivens insulae</name>
    <dbReference type="NCBI Taxonomy" id="1639689"/>
    <lineage>
        <taxon>Bacteria</taxon>
        <taxon>Pseudomonadati</taxon>
        <taxon>Pseudomonadota</taxon>
        <taxon>Alphaproteobacteria</taxon>
        <taxon>Rhodobacterales</taxon>
        <taxon>Paracoccaceae</taxon>
        <taxon>Pontivivens</taxon>
    </lineage>
</organism>
<reference evidence="1 2" key="1">
    <citation type="submission" date="2018-03" db="EMBL/GenBank/DDBJ databases">
        <authorList>
            <person name="Keele B.F."/>
        </authorList>
    </citation>
    <scope>NUCLEOTIDE SEQUENCE [LARGE SCALE GENOMIC DNA]</scope>
    <source>
        <strain evidence="1 2">CeCT 8812</strain>
    </source>
</reference>
<dbReference type="EMBL" id="OMKW01000003">
    <property type="protein sequence ID" value="SPF30434.1"/>
    <property type="molecule type" value="Genomic_DNA"/>
</dbReference>
<evidence type="ECO:0000313" key="2">
    <source>
        <dbReference type="Proteomes" id="UP000244932"/>
    </source>
</evidence>
<dbReference type="Proteomes" id="UP000244932">
    <property type="component" value="Unassembled WGS sequence"/>
</dbReference>